<sequence>MPAIFTSRSQRDSNLGCESDRPWSDLQWGLCFWDDVIEFAGPQAWHLRDFYLPRLAQALTHPEPPVRQAAFYGVGMAAQHGCPEWDTVLPEFTLTLIKCIGALNSRDSQNNFSTENAICAVTKIMKYRPHCLPSSLGGLDQLIPNWLTWLPVWEDTSETYGVFDYLCDLVQANCPALLGPDNANLPRVVHAIAHCLASKGMSPEGPQESHGMAVSTADHQQTDAVGSDGKSDDPASPDSRHPARAYFRCLHILRQVQASCINLSEFLHCIALNKP</sequence>
<dbReference type="InterPro" id="IPR016024">
    <property type="entry name" value="ARM-type_fold"/>
</dbReference>
<feature type="compositionally biased region" description="Basic and acidic residues" evidence="1">
    <location>
        <begin position="229"/>
        <end position="239"/>
    </location>
</feature>
<keyword evidence="3" id="KW-1185">Reference proteome</keyword>
<comment type="caution">
    <text evidence="2">The sequence shown here is derived from an EMBL/GenBank/DDBJ whole genome shotgun (WGS) entry which is preliminary data.</text>
</comment>
<dbReference type="OrthoDB" id="543373at2759"/>
<dbReference type="Proteomes" id="UP000784294">
    <property type="component" value="Unassembled WGS sequence"/>
</dbReference>
<evidence type="ECO:0000256" key="1">
    <source>
        <dbReference type="SAM" id="MobiDB-lite"/>
    </source>
</evidence>
<accession>A0A3S5AY81</accession>
<name>A0A3S5AY81_9PLAT</name>
<organism evidence="2 3">
    <name type="scientific">Protopolystoma xenopodis</name>
    <dbReference type="NCBI Taxonomy" id="117903"/>
    <lineage>
        <taxon>Eukaryota</taxon>
        <taxon>Metazoa</taxon>
        <taxon>Spiralia</taxon>
        <taxon>Lophotrochozoa</taxon>
        <taxon>Platyhelminthes</taxon>
        <taxon>Monogenea</taxon>
        <taxon>Polyopisthocotylea</taxon>
        <taxon>Polystomatidea</taxon>
        <taxon>Polystomatidae</taxon>
        <taxon>Protopolystoma</taxon>
    </lineage>
</organism>
<dbReference type="EMBL" id="CAAALY010265855">
    <property type="protein sequence ID" value="VEL40657.1"/>
    <property type="molecule type" value="Genomic_DNA"/>
</dbReference>
<dbReference type="Gene3D" id="1.25.10.10">
    <property type="entry name" value="Leucine-rich Repeat Variant"/>
    <property type="match status" value="1"/>
</dbReference>
<proteinExistence type="predicted"/>
<reference evidence="2" key="1">
    <citation type="submission" date="2018-11" db="EMBL/GenBank/DDBJ databases">
        <authorList>
            <consortium name="Pathogen Informatics"/>
        </authorList>
    </citation>
    <scope>NUCLEOTIDE SEQUENCE</scope>
</reference>
<protein>
    <recommendedName>
        <fullName evidence="4">Exportin-1/Importin-beta-like domain-containing protein</fullName>
    </recommendedName>
</protein>
<dbReference type="AlphaFoldDB" id="A0A3S5AY81"/>
<evidence type="ECO:0000313" key="2">
    <source>
        <dbReference type="EMBL" id="VEL40657.1"/>
    </source>
</evidence>
<gene>
    <name evidence="2" type="ORF">PXEA_LOCUS34097</name>
</gene>
<feature type="region of interest" description="Disordered" evidence="1">
    <location>
        <begin position="200"/>
        <end position="239"/>
    </location>
</feature>
<evidence type="ECO:0008006" key="4">
    <source>
        <dbReference type="Google" id="ProtNLM"/>
    </source>
</evidence>
<dbReference type="InterPro" id="IPR011989">
    <property type="entry name" value="ARM-like"/>
</dbReference>
<dbReference type="SUPFAM" id="SSF48371">
    <property type="entry name" value="ARM repeat"/>
    <property type="match status" value="1"/>
</dbReference>
<evidence type="ECO:0000313" key="3">
    <source>
        <dbReference type="Proteomes" id="UP000784294"/>
    </source>
</evidence>